<dbReference type="OrthoDB" id="2361316at2"/>
<keyword evidence="1" id="KW-0472">Membrane</keyword>
<sequence>MHRRMKHQNEFGYSLLESIFQLLIMAVFLHFFVLFFHWKAPIERQIKDYYETEWELFGIDLQALLKEAEEFNVLMGGQSISFITERGKIEVGRSSTVIRKKVGNEGRGHISMFTNVSSASFNQYGHELYLEVEMLDGRKREKWFAIGRSPE</sequence>
<keyword evidence="1" id="KW-1133">Transmembrane helix</keyword>
<proteinExistence type="predicted"/>
<name>A0A511ZAB0_9BACL</name>
<dbReference type="InterPro" id="IPR016977">
    <property type="entry name" value="ComGF"/>
</dbReference>
<evidence type="ECO:0000313" key="3">
    <source>
        <dbReference type="Proteomes" id="UP000321901"/>
    </source>
</evidence>
<evidence type="ECO:0000313" key="2">
    <source>
        <dbReference type="EMBL" id="GEN84396.1"/>
    </source>
</evidence>
<accession>A0A511ZAB0</accession>
<dbReference type="AlphaFoldDB" id="A0A511ZAB0"/>
<comment type="caution">
    <text evidence="2">The sequence shown here is derived from an EMBL/GenBank/DDBJ whole genome shotgun (WGS) entry which is preliminary data.</text>
</comment>
<gene>
    <name evidence="2" type="ORF">SLU01_27080</name>
</gene>
<dbReference type="EMBL" id="BJYL01000036">
    <property type="protein sequence ID" value="GEN84396.1"/>
    <property type="molecule type" value="Genomic_DNA"/>
</dbReference>
<protein>
    <recommendedName>
        <fullName evidence="4">Competence protein ComGF</fullName>
    </recommendedName>
</protein>
<keyword evidence="1" id="KW-0812">Transmembrane</keyword>
<feature type="transmembrane region" description="Helical" evidence="1">
    <location>
        <begin position="12"/>
        <end position="38"/>
    </location>
</feature>
<dbReference type="RefSeq" id="WP_147059207.1">
    <property type="nucleotide sequence ID" value="NZ_BJYL01000036.1"/>
</dbReference>
<evidence type="ECO:0008006" key="4">
    <source>
        <dbReference type="Google" id="ProtNLM"/>
    </source>
</evidence>
<keyword evidence="3" id="KW-1185">Reference proteome</keyword>
<evidence type="ECO:0000256" key="1">
    <source>
        <dbReference type="SAM" id="Phobius"/>
    </source>
</evidence>
<organism evidence="2 3">
    <name type="scientific">Sporosarcina luteola</name>
    <dbReference type="NCBI Taxonomy" id="582850"/>
    <lineage>
        <taxon>Bacteria</taxon>
        <taxon>Bacillati</taxon>
        <taxon>Bacillota</taxon>
        <taxon>Bacilli</taxon>
        <taxon>Bacillales</taxon>
        <taxon>Caryophanaceae</taxon>
        <taxon>Sporosarcina</taxon>
    </lineage>
</organism>
<dbReference type="Proteomes" id="UP000321901">
    <property type="component" value="Unassembled WGS sequence"/>
</dbReference>
<reference evidence="2 3" key="1">
    <citation type="submission" date="2019-07" db="EMBL/GenBank/DDBJ databases">
        <title>Whole genome shotgun sequence of Sporosarcina luteola NBRC 105378.</title>
        <authorList>
            <person name="Hosoyama A."/>
            <person name="Uohara A."/>
            <person name="Ohji S."/>
            <person name="Ichikawa N."/>
        </authorList>
    </citation>
    <scope>NUCLEOTIDE SEQUENCE [LARGE SCALE GENOMIC DNA]</scope>
    <source>
        <strain evidence="2 3">NBRC 105378</strain>
    </source>
</reference>
<dbReference type="Pfam" id="PF15980">
    <property type="entry name" value="ComGF"/>
    <property type="match status" value="1"/>
</dbReference>